<feature type="domain" description="Golgi pH regulator conserved" evidence="7">
    <location>
        <begin position="289"/>
        <end position="357"/>
    </location>
</feature>
<evidence type="ECO:0000256" key="5">
    <source>
        <dbReference type="SAM" id="Phobius"/>
    </source>
</evidence>
<dbReference type="InterPro" id="IPR015672">
    <property type="entry name" value="GPHR/GTG"/>
</dbReference>
<evidence type="ECO:0000256" key="3">
    <source>
        <dbReference type="ARBA" id="ARBA00022989"/>
    </source>
</evidence>
<evidence type="ECO:0000256" key="4">
    <source>
        <dbReference type="ARBA" id="ARBA00023136"/>
    </source>
</evidence>
<proteinExistence type="predicted"/>
<dbReference type="InterPro" id="IPR022535">
    <property type="entry name" value="Golgi_pH-regulator_cons_dom"/>
</dbReference>
<sequence>MAYPDPTAEDDLADACGPDACGPPTTTTAAAAAASFLSTALALAPVLVAFLLASSLALSHLHPRLANWQQQQQQPSLDDGQDHILPASAPASLRQAHAEQAARSPRRRAAAAAFATTLGLAGVLAQLLLAEILDVGDERKATLRKLGHGGSSDQGGLGLGSALLALARLVLPGARARATALRVGVPALVAMLVVVVPLLEAVGMLAGRGWRFGRDARGRVASRAAWVVLAGVFGAWLVGFWAVGRVLAVTMGTGTGMAGGEGRVGGEVVDLASRASSSGGGNGGGGWLLRGCLERIGVIGIWLMALLSGFASVSSPWHTFVDDRMYRRRPITDADIARKQAGLDATVELLLSKRHRLRALQRKAELAGAGGPNGGAAGATGMVGKVLGSLRNLAGGDAAEIRTLQMEIAGLETMESNLASSVSNLRTRKAAHARDGTTLGLLLSIPRHAFATYCLYRILATLFTTLRRAYYPWAAFSSSDPINRFLALIARHWDPALDVAAWARQISFLLSGAILAASASSAARTARLFARWAPPFLFVRQAAQANLPLLVAQVAATYVISAALMLRGSLPKDVGRSVADALEGALDPVFADRWFESWFLVAVAGTALGIWVGRKVGAGAGGDDDWDDFGGEEMGQKRS</sequence>
<dbReference type="GeneID" id="98129216"/>
<dbReference type="PANTHER" id="PTHR15948">
    <property type="entry name" value="G-PROTEIN COUPLED RECEPTOR 89-RELATED"/>
    <property type="match status" value="1"/>
</dbReference>
<dbReference type="InterPro" id="IPR025969">
    <property type="entry name" value="ABA_GPCR_dom"/>
</dbReference>
<organism evidence="8 9">
    <name type="scientific">Remersonia thermophila</name>
    <dbReference type="NCBI Taxonomy" id="72144"/>
    <lineage>
        <taxon>Eukaryota</taxon>
        <taxon>Fungi</taxon>
        <taxon>Dikarya</taxon>
        <taxon>Ascomycota</taxon>
        <taxon>Pezizomycotina</taxon>
        <taxon>Sordariomycetes</taxon>
        <taxon>Sordariomycetidae</taxon>
        <taxon>Sordariales</taxon>
        <taxon>Sordariales incertae sedis</taxon>
        <taxon>Remersonia</taxon>
    </lineage>
</organism>
<name>A0ABR4DMF9_9PEZI</name>
<evidence type="ECO:0000259" key="6">
    <source>
        <dbReference type="Pfam" id="PF12430"/>
    </source>
</evidence>
<dbReference type="PANTHER" id="PTHR15948:SF0">
    <property type="entry name" value="GOLGI PH REGULATOR A-RELATED"/>
    <property type="match status" value="1"/>
</dbReference>
<keyword evidence="4 5" id="KW-0472">Membrane</keyword>
<gene>
    <name evidence="8" type="ORF">VTJ83DRAFT_880</name>
</gene>
<feature type="transmembrane region" description="Helical" evidence="5">
    <location>
        <begin position="33"/>
        <end position="58"/>
    </location>
</feature>
<protein>
    <recommendedName>
        <fullName evidence="10">Golgi pH regulator</fullName>
    </recommendedName>
</protein>
<comment type="caution">
    <text evidence="8">The sequence shown here is derived from an EMBL/GenBank/DDBJ whole genome shotgun (WGS) entry which is preliminary data.</text>
</comment>
<evidence type="ECO:0000313" key="9">
    <source>
        <dbReference type="Proteomes" id="UP001600064"/>
    </source>
</evidence>
<feature type="transmembrane region" description="Helical" evidence="5">
    <location>
        <begin position="109"/>
        <end position="129"/>
    </location>
</feature>
<keyword evidence="3 5" id="KW-1133">Transmembrane helix</keyword>
<dbReference type="Pfam" id="PF12430">
    <property type="entry name" value="ABA_GPCR"/>
    <property type="match status" value="1"/>
</dbReference>
<comment type="subcellular location">
    <subcellularLocation>
        <location evidence="1">Membrane</location>
        <topology evidence="1">Multi-pass membrane protein</topology>
    </subcellularLocation>
</comment>
<reference evidence="8 9" key="1">
    <citation type="journal article" date="2024" name="Commun. Biol.">
        <title>Comparative genomic analysis of thermophilic fungi reveals convergent evolutionary adaptations and gene losses.</title>
        <authorList>
            <person name="Steindorff A.S."/>
            <person name="Aguilar-Pontes M.V."/>
            <person name="Robinson A.J."/>
            <person name="Andreopoulos B."/>
            <person name="LaButti K."/>
            <person name="Kuo A."/>
            <person name="Mondo S."/>
            <person name="Riley R."/>
            <person name="Otillar R."/>
            <person name="Haridas S."/>
            <person name="Lipzen A."/>
            <person name="Grimwood J."/>
            <person name="Schmutz J."/>
            <person name="Clum A."/>
            <person name="Reid I.D."/>
            <person name="Moisan M.C."/>
            <person name="Butler G."/>
            <person name="Nguyen T.T.M."/>
            <person name="Dewar K."/>
            <person name="Conant G."/>
            <person name="Drula E."/>
            <person name="Henrissat B."/>
            <person name="Hansel C."/>
            <person name="Singer S."/>
            <person name="Hutchinson M.I."/>
            <person name="de Vries R.P."/>
            <person name="Natvig D.O."/>
            <person name="Powell A.J."/>
            <person name="Tsang A."/>
            <person name="Grigoriev I.V."/>
        </authorList>
    </citation>
    <scope>NUCLEOTIDE SEQUENCE [LARGE SCALE GENOMIC DNA]</scope>
    <source>
        <strain evidence="8 9">ATCC 22073</strain>
    </source>
</reference>
<dbReference type="Pfam" id="PF12537">
    <property type="entry name" value="GPHR_N"/>
    <property type="match status" value="1"/>
</dbReference>
<feature type="transmembrane region" description="Helical" evidence="5">
    <location>
        <begin position="183"/>
        <end position="203"/>
    </location>
</feature>
<dbReference type="RefSeq" id="XP_070870233.1">
    <property type="nucleotide sequence ID" value="XM_071014572.1"/>
</dbReference>
<evidence type="ECO:0000256" key="2">
    <source>
        <dbReference type="ARBA" id="ARBA00022692"/>
    </source>
</evidence>
<keyword evidence="9" id="KW-1185">Reference proteome</keyword>
<evidence type="ECO:0000313" key="8">
    <source>
        <dbReference type="EMBL" id="KAL2271509.1"/>
    </source>
</evidence>
<feature type="transmembrane region" description="Helical" evidence="5">
    <location>
        <begin position="296"/>
        <end position="320"/>
    </location>
</feature>
<evidence type="ECO:0000256" key="1">
    <source>
        <dbReference type="ARBA" id="ARBA00004141"/>
    </source>
</evidence>
<accession>A0ABR4DMF9</accession>
<keyword evidence="2 5" id="KW-0812">Transmembrane</keyword>
<feature type="domain" description="Abscisic acid G-protein coupled receptor-like" evidence="6">
    <location>
        <begin position="434"/>
        <end position="615"/>
    </location>
</feature>
<feature type="transmembrane region" description="Helical" evidence="5">
    <location>
        <begin position="546"/>
        <end position="566"/>
    </location>
</feature>
<dbReference type="EMBL" id="JAZGUE010000001">
    <property type="protein sequence ID" value="KAL2271509.1"/>
    <property type="molecule type" value="Genomic_DNA"/>
</dbReference>
<evidence type="ECO:0000259" key="7">
    <source>
        <dbReference type="Pfam" id="PF12537"/>
    </source>
</evidence>
<feature type="transmembrane region" description="Helical" evidence="5">
    <location>
        <begin position="224"/>
        <end position="243"/>
    </location>
</feature>
<evidence type="ECO:0008006" key="10">
    <source>
        <dbReference type="Google" id="ProtNLM"/>
    </source>
</evidence>
<dbReference type="Proteomes" id="UP001600064">
    <property type="component" value="Unassembled WGS sequence"/>
</dbReference>